<dbReference type="PROSITE" id="PS50943">
    <property type="entry name" value="HTH_CROC1"/>
    <property type="match status" value="1"/>
</dbReference>
<feature type="domain" description="HTH cro/C1-type" evidence="2">
    <location>
        <begin position="46"/>
        <end position="101"/>
    </location>
</feature>
<evidence type="ECO:0000313" key="4">
    <source>
        <dbReference type="Proteomes" id="UP000760819"/>
    </source>
</evidence>
<dbReference type="SUPFAM" id="SSF47413">
    <property type="entry name" value="lambda repressor-like DNA-binding domains"/>
    <property type="match status" value="1"/>
</dbReference>
<dbReference type="SMART" id="SM00530">
    <property type="entry name" value="HTH_XRE"/>
    <property type="match status" value="1"/>
</dbReference>
<protein>
    <submittedName>
        <fullName evidence="3">Helix-turn-helix transcriptional regulator</fullName>
    </submittedName>
</protein>
<dbReference type="Proteomes" id="UP000760819">
    <property type="component" value="Unassembled WGS sequence"/>
</dbReference>
<evidence type="ECO:0000313" key="3">
    <source>
        <dbReference type="EMBL" id="MCA9378940.1"/>
    </source>
</evidence>
<keyword evidence="1" id="KW-0238">DNA-binding</keyword>
<dbReference type="CDD" id="cd00093">
    <property type="entry name" value="HTH_XRE"/>
    <property type="match status" value="1"/>
</dbReference>
<dbReference type="InterPro" id="IPR050807">
    <property type="entry name" value="TransReg_Diox_bact_type"/>
</dbReference>
<evidence type="ECO:0000256" key="1">
    <source>
        <dbReference type="ARBA" id="ARBA00023125"/>
    </source>
</evidence>
<gene>
    <name evidence="3" type="ORF">KC640_00790</name>
</gene>
<dbReference type="InterPro" id="IPR010982">
    <property type="entry name" value="Lambda_DNA-bd_dom_sf"/>
</dbReference>
<dbReference type="PANTHER" id="PTHR46797">
    <property type="entry name" value="HTH-TYPE TRANSCRIPTIONAL REGULATOR"/>
    <property type="match status" value="1"/>
</dbReference>
<dbReference type="Gene3D" id="1.10.260.40">
    <property type="entry name" value="lambda repressor-like DNA-binding domains"/>
    <property type="match status" value="1"/>
</dbReference>
<comment type="caution">
    <text evidence="3">The sequence shown here is derived from an EMBL/GenBank/DDBJ whole genome shotgun (WGS) entry which is preliminary data.</text>
</comment>
<organism evidence="3 4">
    <name type="scientific">Candidatus Dojkabacteria bacterium</name>
    <dbReference type="NCBI Taxonomy" id="2099670"/>
    <lineage>
        <taxon>Bacteria</taxon>
        <taxon>Candidatus Dojkabacteria</taxon>
    </lineage>
</organism>
<proteinExistence type="predicted"/>
<dbReference type="EMBL" id="JAGQLI010000039">
    <property type="protein sequence ID" value="MCA9378940.1"/>
    <property type="molecule type" value="Genomic_DNA"/>
</dbReference>
<reference evidence="3" key="2">
    <citation type="journal article" date="2021" name="Microbiome">
        <title>Successional dynamics and alternative stable states in a saline activated sludge microbial community over 9 years.</title>
        <authorList>
            <person name="Wang Y."/>
            <person name="Ye J."/>
            <person name="Ju F."/>
            <person name="Liu L."/>
            <person name="Boyd J.A."/>
            <person name="Deng Y."/>
            <person name="Parks D.H."/>
            <person name="Jiang X."/>
            <person name="Yin X."/>
            <person name="Woodcroft B.J."/>
            <person name="Tyson G.W."/>
            <person name="Hugenholtz P."/>
            <person name="Polz M.F."/>
            <person name="Zhang T."/>
        </authorList>
    </citation>
    <scope>NUCLEOTIDE SEQUENCE</scope>
    <source>
        <strain evidence="3">HKST-UBA12</strain>
    </source>
</reference>
<sequence>MELYTLSQLRKDLIKTSVDREEYARVHKKMRAEIQRELMVEAGEKIRVARCKAELSQQALASRIGTTKSNISRVERGNQNITLGYLTKVANALGKTVTIEIQ</sequence>
<accession>A0A955I4K7</accession>
<dbReference type="GO" id="GO:0005829">
    <property type="term" value="C:cytosol"/>
    <property type="evidence" value="ECO:0007669"/>
    <property type="project" value="TreeGrafter"/>
</dbReference>
<name>A0A955I4K7_9BACT</name>
<dbReference type="AlphaFoldDB" id="A0A955I4K7"/>
<dbReference type="PANTHER" id="PTHR46797:SF1">
    <property type="entry name" value="METHYLPHOSPHONATE SYNTHASE"/>
    <property type="match status" value="1"/>
</dbReference>
<dbReference type="GO" id="GO:0003700">
    <property type="term" value="F:DNA-binding transcription factor activity"/>
    <property type="evidence" value="ECO:0007669"/>
    <property type="project" value="TreeGrafter"/>
</dbReference>
<dbReference type="InterPro" id="IPR001387">
    <property type="entry name" value="Cro/C1-type_HTH"/>
</dbReference>
<dbReference type="Pfam" id="PF01381">
    <property type="entry name" value="HTH_3"/>
    <property type="match status" value="1"/>
</dbReference>
<dbReference type="GO" id="GO:0003677">
    <property type="term" value="F:DNA binding"/>
    <property type="evidence" value="ECO:0007669"/>
    <property type="project" value="UniProtKB-KW"/>
</dbReference>
<reference evidence="3" key="1">
    <citation type="submission" date="2020-04" db="EMBL/GenBank/DDBJ databases">
        <authorList>
            <person name="Zhang T."/>
        </authorList>
    </citation>
    <scope>NUCLEOTIDE SEQUENCE</scope>
    <source>
        <strain evidence="3">HKST-UBA12</strain>
    </source>
</reference>
<evidence type="ECO:0000259" key="2">
    <source>
        <dbReference type="PROSITE" id="PS50943"/>
    </source>
</evidence>